<comment type="caution">
    <text evidence="2">The sequence shown here is derived from an EMBL/GenBank/DDBJ whole genome shotgun (WGS) entry which is preliminary data.</text>
</comment>
<dbReference type="Proteomes" id="UP001335648">
    <property type="component" value="Unassembled WGS sequence"/>
</dbReference>
<sequence>MKKLEHHSKRKVRKRLRRGKPSFHCGRPTFTKSQLSIEGKMAKKYEKSFLKRCTQSRVQKKLENGI</sequence>
<dbReference type="AlphaFoldDB" id="A0AAN8CC83"/>
<dbReference type="EMBL" id="JAULUE010002052">
    <property type="protein sequence ID" value="KAK5898918.1"/>
    <property type="molecule type" value="Genomic_DNA"/>
</dbReference>
<reference evidence="2 3" key="1">
    <citation type="journal article" date="2023" name="Mol. Biol. Evol.">
        <title>Genomics of Secondarily Temperate Adaptation in the Only Non-Antarctic Icefish.</title>
        <authorList>
            <person name="Rivera-Colon A.G."/>
            <person name="Rayamajhi N."/>
            <person name="Minhas B.F."/>
            <person name="Madrigal G."/>
            <person name="Bilyk K.T."/>
            <person name="Yoon V."/>
            <person name="Hune M."/>
            <person name="Gregory S."/>
            <person name="Cheng C.H.C."/>
            <person name="Catchen J.M."/>
        </authorList>
    </citation>
    <scope>NUCLEOTIDE SEQUENCE [LARGE SCALE GENOMIC DNA]</scope>
    <source>
        <strain evidence="2">JC2023a</strain>
    </source>
</reference>
<organism evidence="2 3">
    <name type="scientific">Champsocephalus esox</name>
    <name type="common">pike icefish</name>
    <dbReference type="NCBI Taxonomy" id="159716"/>
    <lineage>
        <taxon>Eukaryota</taxon>
        <taxon>Metazoa</taxon>
        <taxon>Chordata</taxon>
        <taxon>Craniata</taxon>
        <taxon>Vertebrata</taxon>
        <taxon>Euteleostomi</taxon>
        <taxon>Actinopterygii</taxon>
        <taxon>Neopterygii</taxon>
        <taxon>Teleostei</taxon>
        <taxon>Neoteleostei</taxon>
        <taxon>Acanthomorphata</taxon>
        <taxon>Eupercaria</taxon>
        <taxon>Perciformes</taxon>
        <taxon>Notothenioidei</taxon>
        <taxon>Channichthyidae</taxon>
        <taxon>Champsocephalus</taxon>
    </lineage>
</organism>
<evidence type="ECO:0000313" key="3">
    <source>
        <dbReference type="Proteomes" id="UP001335648"/>
    </source>
</evidence>
<feature type="compositionally biased region" description="Basic residues" evidence="1">
    <location>
        <begin position="1"/>
        <end position="21"/>
    </location>
</feature>
<proteinExistence type="predicted"/>
<evidence type="ECO:0000256" key="1">
    <source>
        <dbReference type="SAM" id="MobiDB-lite"/>
    </source>
</evidence>
<feature type="region of interest" description="Disordered" evidence="1">
    <location>
        <begin position="1"/>
        <end position="31"/>
    </location>
</feature>
<protein>
    <submittedName>
        <fullName evidence="2">Uncharacterized protein</fullName>
    </submittedName>
</protein>
<accession>A0AAN8CC83</accession>
<keyword evidence="3" id="KW-1185">Reference proteome</keyword>
<gene>
    <name evidence="2" type="ORF">CesoFtcFv8_008451</name>
</gene>
<name>A0AAN8CC83_9TELE</name>
<evidence type="ECO:0000313" key="2">
    <source>
        <dbReference type="EMBL" id="KAK5898918.1"/>
    </source>
</evidence>